<evidence type="ECO:0008006" key="3">
    <source>
        <dbReference type="Google" id="ProtNLM"/>
    </source>
</evidence>
<comment type="caution">
    <text evidence="1">The sequence shown here is derived from an EMBL/GenBank/DDBJ whole genome shotgun (WGS) entry which is preliminary data.</text>
</comment>
<dbReference type="Proteomes" id="UP001218188">
    <property type="component" value="Unassembled WGS sequence"/>
</dbReference>
<accession>A0AAD6SD90</accession>
<protein>
    <recommendedName>
        <fullName evidence="3">Methyltransferase domain-containing protein</fullName>
    </recommendedName>
</protein>
<dbReference type="SUPFAM" id="SSF53335">
    <property type="entry name" value="S-adenosyl-L-methionine-dependent methyltransferases"/>
    <property type="match status" value="1"/>
</dbReference>
<keyword evidence="2" id="KW-1185">Reference proteome</keyword>
<sequence length="247" mass="27428">MTPIEFSDVAKRNTELSNIAALWGPDRSIPQAQYRLDILAKWPIGGGARVLELGCRQGDMMLALAKTVGENGRTDAVDPAPFEYGWPRSIREAQDLISASPLGSRIKWVQAKPLDFLAAHLEAKYDTVVLVHSLWYFGSPELILETLHAVSKHARCICIAEWSMEGVLECHKGPDFMSESNVRTVVFPAKIKVFAAQAGLLLKEEGLVTPHISMGWYGQVEVGYVAETEWEHEVEERVADERAKSAI</sequence>
<name>A0AAD6SD90_9AGAR</name>
<proteinExistence type="predicted"/>
<organism evidence="1 2">
    <name type="scientific">Mycena alexandri</name>
    <dbReference type="NCBI Taxonomy" id="1745969"/>
    <lineage>
        <taxon>Eukaryota</taxon>
        <taxon>Fungi</taxon>
        <taxon>Dikarya</taxon>
        <taxon>Basidiomycota</taxon>
        <taxon>Agaricomycotina</taxon>
        <taxon>Agaricomycetes</taxon>
        <taxon>Agaricomycetidae</taxon>
        <taxon>Agaricales</taxon>
        <taxon>Marasmiineae</taxon>
        <taxon>Mycenaceae</taxon>
        <taxon>Mycena</taxon>
    </lineage>
</organism>
<dbReference type="AlphaFoldDB" id="A0AAD6SD90"/>
<dbReference type="Gene3D" id="3.40.50.150">
    <property type="entry name" value="Vaccinia Virus protein VP39"/>
    <property type="match status" value="1"/>
</dbReference>
<reference evidence="1" key="1">
    <citation type="submission" date="2023-03" db="EMBL/GenBank/DDBJ databases">
        <title>Massive genome expansion in bonnet fungi (Mycena s.s.) driven by repeated elements and novel gene families across ecological guilds.</title>
        <authorList>
            <consortium name="Lawrence Berkeley National Laboratory"/>
            <person name="Harder C.B."/>
            <person name="Miyauchi S."/>
            <person name="Viragh M."/>
            <person name="Kuo A."/>
            <person name="Thoen E."/>
            <person name="Andreopoulos B."/>
            <person name="Lu D."/>
            <person name="Skrede I."/>
            <person name="Drula E."/>
            <person name="Henrissat B."/>
            <person name="Morin E."/>
            <person name="Kohler A."/>
            <person name="Barry K."/>
            <person name="LaButti K."/>
            <person name="Morin E."/>
            <person name="Salamov A."/>
            <person name="Lipzen A."/>
            <person name="Mereny Z."/>
            <person name="Hegedus B."/>
            <person name="Baldrian P."/>
            <person name="Stursova M."/>
            <person name="Weitz H."/>
            <person name="Taylor A."/>
            <person name="Grigoriev I.V."/>
            <person name="Nagy L.G."/>
            <person name="Martin F."/>
            <person name="Kauserud H."/>
        </authorList>
    </citation>
    <scope>NUCLEOTIDE SEQUENCE</scope>
    <source>
        <strain evidence="1">CBHHK200</strain>
    </source>
</reference>
<evidence type="ECO:0000313" key="1">
    <source>
        <dbReference type="EMBL" id="KAJ7024010.1"/>
    </source>
</evidence>
<dbReference type="EMBL" id="JARJCM010000177">
    <property type="protein sequence ID" value="KAJ7024010.1"/>
    <property type="molecule type" value="Genomic_DNA"/>
</dbReference>
<dbReference type="InterPro" id="IPR029063">
    <property type="entry name" value="SAM-dependent_MTases_sf"/>
</dbReference>
<gene>
    <name evidence="1" type="ORF">C8F04DRAFT_1213187</name>
</gene>
<evidence type="ECO:0000313" key="2">
    <source>
        <dbReference type="Proteomes" id="UP001218188"/>
    </source>
</evidence>